<dbReference type="Pfam" id="PF00646">
    <property type="entry name" value="F-box"/>
    <property type="match status" value="1"/>
</dbReference>
<dbReference type="PANTHER" id="PTHR35546:SF25">
    <property type="entry name" value="F-BOX DOMAIN-CONTAINING PROTEIN"/>
    <property type="match status" value="1"/>
</dbReference>
<feature type="domain" description="F-box" evidence="1">
    <location>
        <begin position="17"/>
        <end position="50"/>
    </location>
</feature>
<dbReference type="InterPro" id="IPR017451">
    <property type="entry name" value="F-box-assoc_interact_dom"/>
</dbReference>
<protein>
    <recommendedName>
        <fullName evidence="1">F-box domain-containing protein</fullName>
    </recommendedName>
</protein>
<organism evidence="2 3">
    <name type="scientific">Saponaria officinalis</name>
    <name type="common">Common soapwort</name>
    <name type="synonym">Lychnis saponaria</name>
    <dbReference type="NCBI Taxonomy" id="3572"/>
    <lineage>
        <taxon>Eukaryota</taxon>
        <taxon>Viridiplantae</taxon>
        <taxon>Streptophyta</taxon>
        <taxon>Embryophyta</taxon>
        <taxon>Tracheophyta</taxon>
        <taxon>Spermatophyta</taxon>
        <taxon>Magnoliopsida</taxon>
        <taxon>eudicotyledons</taxon>
        <taxon>Gunneridae</taxon>
        <taxon>Pentapetalae</taxon>
        <taxon>Caryophyllales</taxon>
        <taxon>Caryophyllaceae</taxon>
        <taxon>Caryophylleae</taxon>
        <taxon>Saponaria</taxon>
    </lineage>
</organism>
<dbReference type="SUPFAM" id="SSF81383">
    <property type="entry name" value="F-box domain"/>
    <property type="match status" value="1"/>
</dbReference>
<name>A0AAW1GWV9_SAPOF</name>
<dbReference type="PANTHER" id="PTHR35546">
    <property type="entry name" value="F-BOX PROTEIN INTERACTION DOMAIN PROTEIN-RELATED"/>
    <property type="match status" value="1"/>
</dbReference>
<evidence type="ECO:0000259" key="1">
    <source>
        <dbReference type="Pfam" id="PF00646"/>
    </source>
</evidence>
<sequence>MYQPTNSPEIIGHNDYMLPEILLKLPLQSLISFKLVSKQWLSLISDNHFLLRYTNLHPPSLSGLFLVPQQRNKDNRNQIEYIPFNESRSEAAPCNGLLLTCHGRKHYVFNPTTEKSKLVPTCPDQFVNKHGVEVVFPRTVASYYSLAFDPELSPHYKIICIKKSGNTFNIAIYSSDTAIWRLTKSPEFPAPQDIDFSKAIYCNGAVHWTKRTPRGLYIDIDNELVNYMPELPRKEQYSCEYFGHSRGRLCCVFTMEGLHYYEIFEMETDYSTWVLKGRVELDALAFKFPKMEINYWNAHFKYQCHVLSVVHSNNGKVPKVILSIPDEIIAHNCKKKTTSKIHDSRLSTQDRRLWYNVYCVHDYFESLYPL</sequence>
<dbReference type="InterPro" id="IPR036047">
    <property type="entry name" value="F-box-like_dom_sf"/>
</dbReference>
<evidence type="ECO:0000313" key="2">
    <source>
        <dbReference type="EMBL" id="KAK9668016.1"/>
    </source>
</evidence>
<accession>A0AAW1GWV9</accession>
<dbReference type="AlphaFoldDB" id="A0AAW1GWV9"/>
<dbReference type="InterPro" id="IPR001810">
    <property type="entry name" value="F-box_dom"/>
</dbReference>
<proteinExistence type="predicted"/>
<dbReference type="NCBIfam" id="TIGR01640">
    <property type="entry name" value="F_box_assoc_1"/>
    <property type="match status" value="1"/>
</dbReference>
<gene>
    <name evidence="2" type="ORF">RND81_13G029100</name>
</gene>
<evidence type="ECO:0000313" key="3">
    <source>
        <dbReference type="Proteomes" id="UP001443914"/>
    </source>
</evidence>
<dbReference type="Proteomes" id="UP001443914">
    <property type="component" value="Unassembled WGS sequence"/>
</dbReference>
<keyword evidence="3" id="KW-1185">Reference proteome</keyword>
<dbReference type="EMBL" id="JBDFQZ010000013">
    <property type="protein sequence ID" value="KAK9668016.1"/>
    <property type="molecule type" value="Genomic_DNA"/>
</dbReference>
<comment type="caution">
    <text evidence="2">The sequence shown here is derived from an EMBL/GenBank/DDBJ whole genome shotgun (WGS) entry which is preliminary data.</text>
</comment>
<reference evidence="2" key="1">
    <citation type="submission" date="2024-03" db="EMBL/GenBank/DDBJ databases">
        <title>WGS assembly of Saponaria officinalis var. Norfolk2.</title>
        <authorList>
            <person name="Jenkins J."/>
            <person name="Shu S."/>
            <person name="Grimwood J."/>
            <person name="Barry K."/>
            <person name="Goodstein D."/>
            <person name="Schmutz J."/>
            <person name="Leebens-Mack J."/>
            <person name="Osbourn A."/>
        </authorList>
    </citation>
    <scope>NUCLEOTIDE SEQUENCE [LARGE SCALE GENOMIC DNA]</scope>
    <source>
        <strain evidence="2">JIC</strain>
    </source>
</reference>
<dbReference type="InterPro" id="IPR055290">
    <property type="entry name" value="At3g26010-like"/>
</dbReference>